<dbReference type="Proteomes" id="UP000199584">
    <property type="component" value="Unassembled WGS sequence"/>
</dbReference>
<dbReference type="GO" id="GO:0003755">
    <property type="term" value="F:peptidyl-prolyl cis-trans isomerase activity"/>
    <property type="evidence" value="ECO:0007669"/>
    <property type="project" value="UniProtKB-KW"/>
</dbReference>
<name>A0A1I6DG70_9FIRM</name>
<dbReference type="InterPro" id="IPR027304">
    <property type="entry name" value="Trigger_fact/SurA_dom_sf"/>
</dbReference>
<evidence type="ECO:0000256" key="5">
    <source>
        <dbReference type="ARBA" id="ARBA00023235"/>
    </source>
</evidence>
<feature type="region of interest" description="Disordered" evidence="7">
    <location>
        <begin position="223"/>
        <end position="243"/>
    </location>
</feature>
<dbReference type="InterPro" id="IPR046357">
    <property type="entry name" value="PPIase_dom_sf"/>
</dbReference>
<evidence type="ECO:0000259" key="8">
    <source>
        <dbReference type="PROSITE" id="PS50198"/>
    </source>
</evidence>
<keyword evidence="10" id="KW-1185">Reference proteome</keyword>
<dbReference type="PROSITE" id="PS51257">
    <property type="entry name" value="PROKAR_LIPOPROTEIN"/>
    <property type="match status" value="1"/>
</dbReference>
<keyword evidence="4 6" id="KW-0697">Rotamase</keyword>
<gene>
    <name evidence="9" type="ORF">SAMN05660706_11069</name>
</gene>
<evidence type="ECO:0000313" key="9">
    <source>
        <dbReference type="EMBL" id="SFR04439.1"/>
    </source>
</evidence>
<dbReference type="Pfam" id="PF13616">
    <property type="entry name" value="Rotamase_3"/>
    <property type="match status" value="1"/>
</dbReference>
<evidence type="ECO:0000256" key="2">
    <source>
        <dbReference type="ARBA" id="ARBA00013194"/>
    </source>
</evidence>
<evidence type="ECO:0000313" key="10">
    <source>
        <dbReference type="Proteomes" id="UP000199584"/>
    </source>
</evidence>
<proteinExistence type="predicted"/>
<dbReference type="SUPFAM" id="SSF54534">
    <property type="entry name" value="FKBP-like"/>
    <property type="match status" value="1"/>
</dbReference>
<dbReference type="PROSITE" id="PS50198">
    <property type="entry name" value="PPIC_PPIASE_2"/>
    <property type="match status" value="1"/>
</dbReference>
<reference evidence="10" key="1">
    <citation type="submission" date="2016-10" db="EMBL/GenBank/DDBJ databases">
        <authorList>
            <person name="Varghese N."/>
            <person name="Submissions S."/>
        </authorList>
    </citation>
    <scope>NUCLEOTIDE SEQUENCE [LARGE SCALE GENOMIC DNA]</scope>
    <source>
        <strain evidence="10">DSM 3669</strain>
    </source>
</reference>
<sequence>MRKNIYILISMLLLASLVLGGCGSNVVATVNGEKITARELDEQVNALKDTLTQQGLNFEGEQAKDIEQMLRRDVLNQMIDRELVMAEIKRLDLMPTDKEVREEIENLKKQLGSEGDFKKYLAANGVNEPKLEEYIKQQLAVTKLQEKISSEVPQPTDAEIQAYYDAHKEQFSQPEQRQVSHILIGAGDYSGGKNRSEMEAKVLALQVVDKLKAGADFAELAKQYSDDPGSKDNGGQYPPFSKNSGFAKEFEDAAFSLQEGQYTAEPVKTMFGYHIIRLDKVIPAKNYSLAEVKDNITASLHQEAVTKKIDELLQDLRDKAEIVNKLAEEPKTKKDGEQSTKK</sequence>
<dbReference type="Gene3D" id="3.10.50.40">
    <property type="match status" value="1"/>
</dbReference>
<feature type="region of interest" description="Disordered" evidence="7">
    <location>
        <begin position="323"/>
        <end position="342"/>
    </location>
</feature>
<dbReference type="EC" id="5.2.1.8" evidence="2"/>
<dbReference type="STRING" id="39060.SAMN05660706_11069"/>
<dbReference type="Gene3D" id="1.10.4030.10">
    <property type="entry name" value="Porin chaperone SurA, peptide-binding domain"/>
    <property type="match status" value="1"/>
</dbReference>
<evidence type="ECO:0000256" key="3">
    <source>
        <dbReference type="ARBA" id="ARBA00022729"/>
    </source>
</evidence>
<dbReference type="InterPro" id="IPR050245">
    <property type="entry name" value="PrsA_foldase"/>
</dbReference>
<dbReference type="AlphaFoldDB" id="A0A1I6DG70"/>
<comment type="catalytic activity">
    <reaction evidence="1">
        <text>[protein]-peptidylproline (omega=180) = [protein]-peptidylproline (omega=0)</text>
        <dbReference type="Rhea" id="RHEA:16237"/>
        <dbReference type="Rhea" id="RHEA-COMP:10747"/>
        <dbReference type="Rhea" id="RHEA-COMP:10748"/>
        <dbReference type="ChEBI" id="CHEBI:83833"/>
        <dbReference type="ChEBI" id="CHEBI:83834"/>
        <dbReference type="EC" id="5.2.1.8"/>
    </reaction>
</comment>
<dbReference type="Pfam" id="PF13624">
    <property type="entry name" value="SurA_N_3"/>
    <property type="match status" value="1"/>
</dbReference>
<evidence type="ECO:0000256" key="4">
    <source>
        <dbReference type="ARBA" id="ARBA00023110"/>
    </source>
</evidence>
<evidence type="ECO:0000256" key="6">
    <source>
        <dbReference type="PROSITE-ProRule" id="PRU00278"/>
    </source>
</evidence>
<dbReference type="OrthoDB" id="14196at2"/>
<dbReference type="InterPro" id="IPR000297">
    <property type="entry name" value="PPIase_PpiC"/>
</dbReference>
<evidence type="ECO:0000256" key="7">
    <source>
        <dbReference type="SAM" id="MobiDB-lite"/>
    </source>
</evidence>
<dbReference type="RefSeq" id="WP_092482881.1">
    <property type="nucleotide sequence ID" value="NZ_FOYM01000010.1"/>
</dbReference>
<evidence type="ECO:0000256" key="1">
    <source>
        <dbReference type="ARBA" id="ARBA00000971"/>
    </source>
</evidence>
<organism evidence="9 10">
    <name type="scientific">Desulfoscipio geothermicus DSM 3669</name>
    <dbReference type="NCBI Taxonomy" id="1121426"/>
    <lineage>
        <taxon>Bacteria</taxon>
        <taxon>Bacillati</taxon>
        <taxon>Bacillota</taxon>
        <taxon>Clostridia</taxon>
        <taxon>Eubacteriales</taxon>
        <taxon>Desulfallaceae</taxon>
        <taxon>Desulfoscipio</taxon>
    </lineage>
</organism>
<dbReference type="SUPFAM" id="SSF109998">
    <property type="entry name" value="Triger factor/SurA peptide-binding domain-like"/>
    <property type="match status" value="1"/>
</dbReference>
<protein>
    <recommendedName>
        <fullName evidence="2">peptidylprolyl isomerase</fullName>
        <ecNumber evidence="2">5.2.1.8</ecNumber>
    </recommendedName>
</protein>
<dbReference type="EMBL" id="FOYM01000010">
    <property type="protein sequence ID" value="SFR04439.1"/>
    <property type="molecule type" value="Genomic_DNA"/>
</dbReference>
<accession>A0A1I6DG70</accession>
<dbReference type="PANTHER" id="PTHR47245:SF1">
    <property type="entry name" value="FOLDASE PROTEIN PRSA"/>
    <property type="match status" value="1"/>
</dbReference>
<keyword evidence="3" id="KW-0732">Signal</keyword>
<feature type="domain" description="PpiC" evidence="8">
    <location>
        <begin position="174"/>
        <end position="280"/>
    </location>
</feature>
<keyword evidence="5 6" id="KW-0413">Isomerase</keyword>
<dbReference type="PANTHER" id="PTHR47245">
    <property type="entry name" value="PEPTIDYLPROLYL ISOMERASE"/>
    <property type="match status" value="1"/>
</dbReference>